<dbReference type="InterPro" id="IPR050466">
    <property type="entry name" value="Carboxylest/Gibb_receptor"/>
</dbReference>
<sequence length="337" mass="37247">MAAISFVSNNHRLSDNRRHHHGPVVEEIEPLLRVFSDGCVERPPVVPTVPPSVLSDPSKLTASDIKLTNDIWTRVYVPAGHHTPLPLLVYFHGGGFCVGSASWGCYHEFLCNVAVKVRCVIVSVNYRLAPEHRLPAAYEDGETVIAWIKQQAFDKNQKSWLSKCDLSSVFLVGDSAGANIAYHVAVRLTASGRSVNPLNFKGIVLIQPFFGGESRTASEKVSDKKNSNSALTMSASDTYWRLALPRGATRDHQWCNPNPASLREAGKFPAAMVMVSEMDVLKDRNLEMCKMMRGCGKRVEAVVYGGVGHAFQILHNSPMAHVRVQEMMSHLKNFINP</sequence>
<dbReference type="InterPro" id="IPR029058">
    <property type="entry name" value="AB_hydrolase_fold"/>
</dbReference>
<proteinExistence type="inferred from homology"/>
<reference evidence="3" key="1">
    <citation type="journal article" date="2006" name="Plant Cell">
        <title>Independent ancient polyploidy events in the sister families Brassicaceae and Cleomaceae.</title>
        <authorList>
            <person name="Schranz M.E."/>
            <person name="Mitchell-Olds T."/>
        </authorList>
    </citation>
    <scope>NUCLEOTIDE SEQUENCE</scope>
</reference>
<dbReference type="ESTHER" id="9rosi-q1kus0">
    <property type="family name" value="Plant_carboxylesterase"/>
</dbReference>
<dbReference type="InterPro" id="IPR013094">
    <property type="entry name" value="AB_hydrolase_3"/>
</dbReference>
<evidence type="ECO:0000259" key="2">
    <source>
        <dbReference type="Pfam" id="PF07859"/>
    </source>
</evidence>
<dbReference type="PANTHER" id="PTHR23024:SF589">
    <property type="entry name" value="CARBOXYLESTERASE 17-RELATED"/>
    <property type="match status" value="1"/>
</dbReference>
<comment type="similarity">
    <text evidence="1">Belongs to the 'GDXG' lipolytic enzyme family.</text>
</comment>
<evidence type="ECO:0000313" key="3">
    <source>
        <dbReference type="EMBL" id="ABD96915.1"/>
    </source>
</evidence>
<dbReference type="GO" id="GO:0016787">
    <property type="term" value="F:hydrolase activity"/>
    <property type="evidence" value="ECO:0007669"/>
    <property type="project" value="InterPro"/>
</dbReference>
<dbReference type="AlphaFoldDB" id="Q1KUS0"/>
<dbReference type="Pfam" id="PF07859">
    <property type="entry name" value="Abhydrolase_3"/>
    <property type="match status" value="1"/>
</dbReference>
<protein>
    <recommendedName>
        <fullName evidence="2">Alpha/beta hydrolase fold-3 domain-containing protein</fullName>
    </recommendedName>
</protein>
<feature type="domain" description="Alpha/beta hydrolase fold-3" evidence="2">
    <location>
        <begin position="88"/>
        <end position="312"/>
    </location>
</feature>
<dbReference type="EMBL" id="DQ415921">
    <property type="protein sequence ID" value="ABD96915.1"/>
    <property type="molecule type" value="Genomic_DNA"/>
</dbReference>
<organism evidence="3">
    <name type="scientific">Tarenaya spinosa</name>
    <dbReference type="NCBI Taxonomy" id="228870"/>
    <lineage>
        <taxon>Eukaryota</taxon>
        <taxon>Viridiplantae</taxon>
        <taxon>Streptophyta</taxon>
        <taxon>Embryophyta</taxon>
        <taxon>Tracheophyta</taxon>
        <taxon>Spermatophyta</taxon>
        <taxon>Magnoliopsida</taxon>
        <taxon>eudicotyledons</taxon>
        <taxon>Gunneridae</taxon>
        <taxon>Pentapetalae</taxon>
        <taxon>rosids</taxon>
        <taxon>malvids</taxon>
        <taxon>Brassicales</taxon>
        <taxon>Cleomaceae</taxon>
        <taxon>New World clade</taxon>
        <taxon>Tarenaya</taxon>
    </lineage>
</organism>
<dbReference type="PANTHER" id="PTHR23024">
    <property type="entry name" value="ARYLACETAMIDE DEACETYLASE"/>
    <property type="match status" value="1"/>
</dbReference>
<dbReference type="Gene3D" id="3.40.50.1820">
    <property type="entry name" value="alpha/beta hydrolase"/>
    <property type="match status" value="1"/>
</dbReference>
<evidence type="ECO:0000256" key="1">
    <source>
        <dbReference type="ARBA" id="ARBA00010515"/>
    </source>
</evidence>
<accession>Q1KUS0</accession>
<name>Q1KUS0_9ROSI</name>
<dbReference type="SUPFAM" id="SSF53474">
    <property type="entry name" value="alpha/beta-Hydrolases"/>
    <property type="match status" value="1"/>
</dbReference>